<dbReference type="PROSITE" id="PS50979">
    <property type="entry name" value="BC"/>
    <property type="match status" value="1"/>
</dbReference>
<evidence type="ECO:0000256" key="8">
    <source>
        <dbReference type="PROSITE-ProRule" id="PRU00409"/>
    </source>
</evidence>
<dbReference type="EMBL" id="AFVZ01000001">
    <property type="protein sequence ID" value="EHN59317.1"/>
    <property type="molecule type" value="Genomic_DNA"/>
</dbReference>
<dbReference type="InterPro" id="IPR051602">
    <property type="entry name" value="ACC_Biotin_Carboxylase"/>
</dbReference>
<dbReference type="NCBIfam" id="NF006367">
    <property type="entry name" value="PRK08591.1"/>
    <property type="match status" value="1"/>
</dbReference>
<dbReference type="InterPro" id="IPR016185">
    <property type="entry name" value="PreATP-grasp_dom_sf"/>
</dbReference>
<evidence type="ECO:0000259" key="10">
    <source>
        <dbReference type="PROSITE" id="PS50979"/>
    </source>
</evidence>
<feature type="domain" description="Biotin carboxylation" evidence="10">
    <location>
        <begin position="1"/>
        <end position="437"/>
    </location>
</feature>
<evidence type="ECO:0000256" key="6">
    <source>
        <dbReference type="ARBA" id="ARBA00023211"/>
    </source>
</evidence>
<dbReference type="PROSITE" id="PS00866">
    <property type="entry name" value="CPSASE_1"/>
    <property type="match status" value="1"/>
</dbReference>
<dbReference type="SUPFAM" id="SSF52440">
    <property type="entry name" value="PreATP-grasp domain"/>
    <property type="match status" value="1"/>
</dbReference>
<dbReference type="Gene3D" id="3.30.470.20">
    <property type="entry name" value="ATP-grasp fold, B domain"/>
    <property type="match status" value="1"/>
</dbReference>
<dbReference type="InterPro" id="IPR005479">
    <property type="entry name" value="CPAse_ATP-bd"/>
</dbReference>
<keyword evidence="4 8" id="KW-0547">Nucleotide-binding</keyword>
<dbReference type="Pfam" id="PF02785">
    <property type="entry name" value="Biotin_carb_C"/>
    <property type="match status" value="1"/>
</dbReference>
<dbReference type="PROSITE" id="PS00867">
    <property type="entry name" value="CPSASE_2"/>
    <property type="match status" value="1"/>
</dbReference>
<dbReference type="InterPro" id="IPR005481">
    <property type="entry name" value="BC-like_N"/>
</dbReference>
<dbReference type="GO" id="GO:0046872">
    <property type="term" value="F:metal ion binding"/>
    <property type="evidence" value="ECO:0007669"/>
    <property type="project" value="InterPro"/>
</dbReference>
<evidence type="ECO:0000256" key="7">
    <source>
        <dbReference type="ARBA" id="ARBA00048600"/>
    </source>
</evidence>
<dbReference type="Pfam" id="PF02786">
    <property type="entry name" value="CPSase_L_D2"/>
    <property type="match status" value="1"/>
</dbReference>
<dbReference type="STRING" id="336988.NT96_07165"/>
<dbReference type="GO" id="GO:0005524">
    <property type="term" value="F:ATP binding"/>
    <property type="evidence" value="ECO:0007669"/>
    <property type="project" value="UniProtKB-UniRule"/>
</dbReference>
<dbReference type="PROSITE" id="PS50975">
    <property type="entry name" value="ATP_GRASP"/>
    <property type="match status" value="1"/>
</dbReference>
<dbReference type="SMART" id="SM00878">
    <property type="entry name" value="Biotin_carb_C"/>
    <property type="match status" value="1"/>
</dbReference>
<dbReference type="InterPro" id="IPR011054">
    <property type="entry name" value="Rudment_hybrid_motif"/>
</dbReference>
<evidence type="ECO:0000256" key="4">
    <source>
        <dbReference type="ARBA" id="ARBA00022741"/>
    </source>
</evidence>
<dbReference type="PATRIC" id="fig|1045004.4.peg.1217"/>
<keyword evidence="3" id="KW-0436">Ligase</keyword>
<comment type="function">
    <text evidence="1">This protein is a component of the acetyl coenzyme A carboxylase complex; first, biotin carboxylase catalyzes the carboxylation of the carrier protein and then the transcarboxylase transfers the carboxyl group to form malonyl-CoA.</text>
</comment>
<organism evidence="11 12">
    <name type="scientific">Oenococcus kitaharae DSM 17330</name>
    <dbReference type="NCBI Taxonomy" id="1045004"/>
    <lineage>
        <taxon>Bacteria</taxon>
        <taxon>Bacillati</taxon>
        <taxon>Bacillota</taxon>
        <taxon>Bacilli</taxon>
        <taxon>Lactobacillales</taxon>
        <taxon>Lactobacillaceae</taxon>
        <taxon>Oenococcus</taxon>
    </lineage>
</organism>
<dbReference type="HOGENOM" id="CLU_000395_3_2_9"/>
<dbReference type="PANTHER" id="PTHR48095">
    <property type="entry name" value="PYRUVATE CARBOXYLASE SUBUNIT A"/>
    <property type="match status" value="1"/>
</dbReference>
<dbReference type="GO" id="GO:0004075">
    <property type="term" value="F:biotin carboxylase activity"/>
    <property type="evidence" value="ECO:0007669"/>
    <property type="project" value="UniProtKB-EC"/>
</dbReference>
<name>G9WFM5_9LACO</name>
<protein>
    <recommendedName>
        <fullName evidence="2">biotin carboxylase</fullName>
        <ecNumber evidence="2">6.3.4.14</ecNumber>
    </recommendedName>
</protein>
<dbReference type="AlphaFoldDB" id="G9WFM5"/>
<comment type="caution">
    <text evidence="11">The sequence shown here is derived from an EMBL/GenBank/DDBJ whole genome shotgun (WGS) entry which is preliminary data.</text>
</comment>
<dbReference type="SUPFAM" id="SSF56059">
    <property type="entry name" value="Glutathione synthetase ATP-binding domain-like"/>
    <property type="match status" value="1"/>
</dbReference>
<dbReference type="InterPro" id="IPR005482">
    <property type="entry name" value="Biotin_COase_C"/>
</dbReference>
<accession>G9WFM5</accession>
<dbReference type="RefSeq" id="WP_007746164.1">
    <property type="nucleotide sequence ID" value="NZ_CM001398.1"/>
</dbReference>
<evidence type="ECO:0000313" key="12">
    <source>
        <dbReference type="Proteomes" id="UP000004959"/>
    </source>
</evidence>
<gene>
    <name evidence="11" type="ORF">OKIT_1234</name>
</gene>
<dbReference type="InterPro" id="IPR011761">
    <property type="entry name" value="ATP-grasp"/>
</dbReference>
<evidence type="ECO:0000259" key="9">
    <source>
        <dbReference type="PROSITE" id="PS50975"/>
    </source>
</evidence>
<evidence type="ECO:0000256" key="5">
    <source>
        <dbReference type="ARBA" id="ARBA00022840"/>
    </source>
</evidence>
<proteinExistence type="predicted"/>
<evidence type="ECO:0000313" key="11">
    <source>
        <dbReference type="EMBL" id="EHN59317.1"/>
    </source>
</evidence>
<dbReference type="Pfam" id="PF00289">
    <property type="entry name" value="Biotin_carb_N"/>
    <property type="match status" value="1"/>
</dbReference>
<evidence type="ECO:0000256" key="2">
    <source>
        <dbReference type="ARBA" id="ARBA00013263"/>
    </source>
</evidence>
<dbReference type="SUPFAM" id="SSF51246">
    <property type="entry name" value="Rudiment single hybrid motif"/>
    <property type="match status" value="1"/>
</dbReference>
<keyword evidence="5 8" id="KW-0067">ATP-binding</keyword>
<dbReference type="Proteomes" id="UP000004959">
    <property type="component" value="Chromosome"/>
</dbReference>
<feature type="domain" description="ATP-grasp" evidence="9">
    <location>
        <begin position="119"/>
        <end position="316"/>
    </location>
</feature>
<dbReference type="PANTHER" id="PTHR48095:SF2">
    <property type="entry name" value="BIOTIN CARBOXYLASE, CHLOROPLASTIC"/>
    <property type="match status" value="1"/>
</dbReference>
<dbReference type="OrthoDB" id="9807469at2"/>
<dbReference type="eggNOG" id="COG0439">
    <property type="taxonomic scope" value="Bacteria"/>
</dbReference>
<dbReference type="FunFam" id="3.30.1490.20:FF:000003">
    <property type="entry name" value="acetyl-CoA carboxylase isoform X1"/>
    <property type="match status" value="1"/>
</dbReference>
<evidence type="ECO:0000256" key="3">
    <source>
        <dbReference type="ARBA" id="ARBA00022598"/>
    </source>
</evidence>
<evidence type="ECO:0000256" key="1">
    <source>
        <dbReference type="ARBA" id="ARBA00003761"/>
    </source>
</evidence>
<dbReference type="InterPro" id="IPR011764">
    <property type="entry name" value="Biotin_carboxylation_dom"/>
</dbReference>
<keyword evidence="12" id="KW-1185">Reference proteome</keyword>
<comment type="catalytic activity">
    <reaction evidence="7">
        <text>N(6)-biotinyl-L-lysyl-[protein] + hydrogencarbonate + ATP = N(6)-carboxybiotinyl-L-lysyl-[protein] + ADP + phosphate + H(+)</text>
        <dbReference type="Rhea" id="RHEA:13501"/>
        <dbReference type="Rhea" id="RHEA-COMP:10505"/>
        <dbReference type="Rhea" id="RHEA-COMP:10506"/>
        <dbReference type="ChEBI" id="CHEBI:15378"/>
        <dbReference type="ChEBI" id="CHEBI:17544"/>
        <dbReference type="ChEBI" id="CHEBI:30616"/>
        <dbReference type="ChEBI" id="CHEBI:43474"/>
        <dbReference type="ChEBI" id="CHEBI:83144"/>
        <dbReference type="ChEBI" id="CHEBI:83145"/>
        <dbReference type="ChEBI" id="CHEBI:456216"/>
        <dbReference type="EC" id="6.3.4.14"/>
    </reaction>
</comment>
<sequence length="439" mass="47543">MKKVLIANRGEIAVRIIRACRLLNIATVAVYSTADRSALHVQLADQAVCIGPADVQHSYLNQASIIAAAEMTGADAIHPGYGFLSENAEFAQACQDAGIKFIGPGAKVIATMGEKSAARKTMIAAGVPVVPGSGNEFTTLAQGTAAAEQIGYPIMLKASAGGGGKGMRVVDSPEVFGRLFALTQSEAEHAFGDNHMYLEKYLAHPRHIEIQIAADQFGNAIAVGERDCTIQQHHQKVLEEAPAIALDEASRQKMFQISVTAAKAIHYEGVGTLEFLFDGPDHFYFMEMNTRIQVEHPITELTSGLDLVDLQLKIADGKPLAITQADVSRRGFALECRVTARTAGKIKLLHLPGGHGIRVDDALYQGYTVPANYDAMIAKIIAFGPDRQSVIREMQMTIDETVIDGIQTNLDFLMQLLAEKDFQANHTDINWLDQLTETS</sequence>
<reference evidence="11 12" key="1">
    <citation type="journal article" date="2012" name="PLoS ONE">
        <title>Functional divergence in the genus oenococcus as predicted by genome sequencing of the newly-described species, Oenococcus kitaharae.</title>
        <authorList>
            <person name="Borneman A.R."/>
            <person name="McCarthy J.M."/>
            <person name="Chambers P.J."/>
            <person name="Bartowsky E.J."/>
        </authorList>
    </citation>
    <scope>NUCLEOTIDE SEQUENCE [LARGE SCALE GENOMIC DNA]</scope>
    <source>
        <strain evidence="12">DSM17330</strain>
    </source>
</reference>
<dbReference type="EC" id="6.3.4.14" evidence="2"/>
<keyword evidence="6" id="KW-0464">Manganese</keyword>